<protein>
    <submittedName>
        <fullName evidence="3">5-deoxyglucuronate isomerase</fullName>
    </submittedName>
</protein>
<gene>
    <name evidence="3" type="ORF">FB557_0040</name>
</gene>
<dbReference type="InterPro" id="IPR011051">
    <property type="entry name" value="RmlC_Cupin_sf"/>
</dbReference>
<dbReference type="GO" id="GO:0008880">
    <property type="term" value="F:glucuronate isomerase activity"/>
    <property type="evidence" value="ECO:0007669"/>
    <property type="project" value="InterPro"/>
</dbReference>
<dbReference type="PANTHER" id="PTHR39193:SF1">
    <property type="entry name" value="5-DEOXY-GLUCURONATE ISOMERASE"/>
    <property type="match status" value="1"/>
</dbReference>
<evidence type="ECO:0000256" key="1">
    <source>
        <dbReference type="ARBA" id="ARBA00023235"/>
    </source>
</evidence>
<dbReference type="OrthoDB" id="9799936at2"/>
<feature type="region of interest" description="Disordered" evidence="2">
    <location>
        <begin position="1"/>
        <end position="42"/>
    </location>
</feature>
<dbReference type="PANTHER" id="PTHR39193">
    <property type="entry name" value="5-DEOXY-GLUCURONATE ISOMERASE"/>
    <property type="match status" value="1"/>
</dbReference>
<dbReference type="NCBIfam" id="TIGR04378">
    <property type="entry name" value="myo_inos_iolB"/>
    <property type="match status" value="1"/>
</dbReference>
<evidence type="ECO:0000313" key="4">
    <source>
        <dbReference type="Proteomes" id="UP000315628"/>
    </source>
</evidence>
<dbReference type="Pfam" id="PF04962">
    <property type="entry name" value="KduI"/>
    <property type="match status" value="1"/>
</dbReference>
<dbReference type="InterPro" id="IPR024203">
    <property type="entry name" value="Deoxy-glucuronate_isom_IolB"/>
</dbReference>
<dbReference type="EMBL" id="VIUW01000001">
    <property type="protein sequence ID" value="TWD16517.1"/>
    <property type="molecule type" value="Genomic_DNA"/>
</dbReference>
<dbReference type="InterPro" id="IPR014710">
    <property type="entry name" value="RmlC-like_jellyroll"/>
</dbReference>
<dbReference type="GO" id="GO:0019310">
    <property type="term" value="P:inositol catabolic process"/>
    <property type="evidence" value="ECO:0007669"/>
    <property type="project" value="InterPro"/>
</dbReference>
<name>A0A560WFS4_9MICO</name>
<dbReference type="AlphaFoldDB" id="A0A560WFS4"/>
<dbReference type="Gene3D" id="2.60.120.10">
    <property type="entry name" value="Jelly Rolls"/>
    <property type="match status" value="2"/>
</dbReference>
<evidence type="ECO:0000256" key="2">
    <source>
        <dbReference type="SAM" id="MobiDB-lite"/>
    </source>
</evidence>
<dbReference type="SUPFAM" id="SSF51182">
    <property type="entry name" value="RmlC-like cupins"/>
    <property type="match status" value="1"/>
</dbReference>
<dbReference type="InterPro" id="IPR021120">
    <property type="entry name" value="KduI/IolB_isomerase"/>
</dbReference>
<dbReference type="Proteomes" id="UP000315628">
    <property type="component" value="Unassembled WGS sequence"/>
</dbReference>
<evidence type="ECO:0000313" key="3">
    <source>
        <dbReference type="EMBL" id="TWD16517.1"/>
    </source>
</evidence>
<proteinExistence type="predicted"/>
<reference evidence="3 4" key="1">
    <citation type="submission" date="2019-06" db="EMBL/GenBank/DDBJ databases">
        <title>Sequencing the genomes of 1000 actinobacteria strains.</title>
        <authorList>
            <person name="Klenk H.-P."/>
        </authorList>
    </citation>
    <scope>NUCLEOTIDE SEQUENCE [LARGE SCALE GENOMIC DNA]</scope>
    <source>
        <strain evidence="3 4">DSM 18935</strain>
    </source>
</reference>
<comment type="caution">
    <text evidence="3">The sequence shown here is derived from an EMBL/GenBank/DDBJ whole genome shotgun (WGS) entry which is preliminary data.</text>
</comment>
<dbReference type="RefSeq" id="WP_144854551.1">
    <property type="nucleotide sequence ID" value="NZ_BAAAYT010000001.1"/>
</dbReference>
<feature type="compositionally biased region" description="Polar residues" evidence="2">
    <location>
        <begin position="1"/>
        <end position="10"/>
    </location>
</feature>
<organism evidence="3 4">
    <name type="scientific">Marihabitans asiaticum</name>
    <dbReference type="NCBI Taxonomy" id="415218"/>
    <lineage>
        <taxon>Bacteria</taxon>
        <taxon>Bacillati</taxon>
        <taxon>Actinomycetota</taxon>
        <taxon>Actinomycetes</taxon>
        <taxon>Micrococcales</taxon>
        <taxon>Intrasporangiaceae</taxon>
        <taxon>Marihabitans</taxon>
    </lineage>
</organism>
<keyword evidence="1 3" id="KW-0413">Isomerase</keyword>
<keyword evidence="4" id="KW-1185">Reference proteome</keyword>
<sequence>MTTPDRSSPGNLRPTDTPAPYRSSPGNLRPTDAPRTGADNDRWFHPFAHEARRTGPWTIEIGEDVPGWRHTSIRVVELSPGDQVTLDLGAEEAVVVPLTGAVVLAADGEEHRLERGVSVFAGAGDVGYLPAGRSAVLRADGEGGSRVAVCGARVEDPTGGGRSVSVLRSQDVPVEQRGGGVCRREVRALAMPDTLPEAEQILVCEVITPAGGWSSYPPHKHDTDRPGEESELEEIYYFETQAVGDAGAGVAPLPRGSERSDGQQPVGYQQVYGADPQRPIDVLVEVRTGDVVLVPHGWHGPAMAAPDADLYYLNVMAGPGEQRQWLICDDPAHAAVRSTWTGGES</sequence>
<accession>A0A560WFS4</accession>